<evidence type="ECO:0000313" key="6">
    <source>
        <dbReference type="EMBL" id="SPD86989.1"/>
    </source>
</evidence>
<dbReference type="InterPro" id="IPR028998">
    <property type="entry name" value="RimP_C"/>
</dbReference>
<feature type="domain" description="Ribosome maturation factor RimP N-terminal" evidence="4">
    <location>
        <begin position="9"/>
        <end position="85"/>
    </location>
</feature>
<feature type="domain" description="Ribosome maturation factor RimP C-terminal" evidence="5">
    <location>
        <begin position="89"/>
        <end position="148"/>
    </location>
</feature>
<accession>A0A2N9JHW4</accession>
<dbReference type="HAMAP" id="MF_01077">
    <property type="entry name" value="RimP"/>
    <property type="match status" value="1"/>
</dbReference>
<dbReference type="InterPro" id="IPR003728">
    <property type="entry name" value="Ribosome_maturation_RimP"/>
</dbReference>
<dbReference type="InterPro" id="IPR035956">
    <property type="entry name" value="RimP_N_sf"/>
</dbReference>
<dbReference type="EMBL" id="LT985188">
    <property type="protein sequence ID" value="SPD86989.1"/>
    <property type="molecule type" value="Genomic_DNA"/>
</dbReference>
<dbReference type="Proteomes" id="UP000238164">
    <property type="component" value="Chromosome 1"/>
</dbReference>
<evidence type="ECO:0000256" key="1">
    <source>
        <dbReference type="ARBA" id="ARBA00022490"/>
    </source>
</evidence>
<dbReference type="Pfam" id="PF17384">
    <property type="entry name" value="DUF150_C"/>
    <property type="match status" value="1"/>
</dbReference>
<dbReference type="Pfam" id="PF02576">
    <property type="entry name" value="RimP_N"/>
    <property type="match status" value="1"/>
</dbReference>
<dbReference type="CDD" id="cd01734">
    <property type="entry name" value="YlxS_C"/>
    <property type="match status" value="1"/>
</dbReference>
<dbReference type="SUPFAM" id="SSF74942">
    <property type="entry name" value="YhbC-like, C-terminal domain"/>
    <property type="match status" value="1"/>
</dbReference>
<dbReference type="GO" id="GO:0006412">
    <property type="term" value="P:translation"/>
    <property type="evidence" value="ECO:0007669"/>
    <property type="project" value="TreeGrafter"/>
</dbReference>
<dbReference type="PANTHER" id="PTHR33867:SF1">
    <property type="entry name" value="RIBOSOME MATURATION FACTOR RIMP"/>
    <property type="match status" value="1"/>
</dbReference>
<dbReference type="KEGG" id="mgg:MPLG2_1959"/>
<comment type="similarity">
    <text evidence="3">Belongs to the RimP family.</text>
</comment>
<evidence type="ECO:0000259" key="4">
    <source>
        <dbReference type="Pfam" id="PF02576"/>
    </source>
</evidence>
<dbReference type="AlphaFoldDB" id="A0A2N9JHW4"/>
<keyword evidence="1 3" id="KW-0963">Cytoplasm</keyword>
<protein>
    <recommendedName>
        <fullName evidence="3">Ribosome maturation factor RimP</fullName>
    </recommendedName>
</protein>
<dbReference type="GO" id="GO:0000028">
    <property type="term" value="P:ribosomal small subunit assembly"/>
    <property type="evidence" value="ECO:0007669"/>
    <property type="project" value="TreeGrafter"/>
</dbReference>
<dbReference type="GO" id="GO:0005829">
    <property type="term" value="C:cytosol"/>
    <property type="evidence" value="ECO:0007669"/>
    <property type="project" value="TreeGrafter"/>
</dbReference>
<dbReference type="RefSeq" id="WP_231935932.1">
    <property type="nucleotide sequence ID" value="NZ_BAAAGO010000032.1"/>
</dbReference>
<reference evidence="6 7" key="1">
    <citation type="submission" date="2018-02" db="EMBL/GenBank/DDBJ databases">
        <authorList>
            <person name="Cohen D.B."/>
            <person name="Kent A.D."/>
        </authorList>
    </citation>
    <scope>NUCLEOTIDE SEQUENCE [LARGE SCALE GENOMIC DNA]</scope>
    <source>
        <strain evidence="6">1</strain>
    </source>
</reference>
<dbReference type="SUPFAM" id="SSF75420">
    <property type="entry name" value="YhbC-like, N-terminal domain"/>
    <property type="match status" value="1"/>
</dbReference>
<evidence type="ECO:0000259" key="5">
    <source>
        <dbReference type="Pfam" id="PF17384"/>
    </source>
</evidence>
<dbReference type="InterPro" id="IPR028989">
    <property type="entry name" value="RimP_N"/>
</dbReference>
<comment type="function">
    <text evidence="3">Required for maturation of 30S ribosomal subunits.</text>
</comment>
<organism evidence="6 7">
    <name type="scientific">Micropruina glycogenica</name>
    <dbReference type="NCBI Taxonomy" id="75385"/>
    <lineage>
        <taxon>Bacteria</taxon>
        <taxon>Bacillati</taxon>
        <taxon>Actinomycetota</taxon>
        <taxon>Actinomycetes</taxon>
        <taxon>Propionibacteriales</taxon>
        <taxon>Nocardioidaceae</taxon>
        <taxon>Micropruina</taxon>
    </lineage>
</organism>
<evidence type="ECO:0000313" key="7">
    <source>
        <dbReference type="Proteomes" id="UP000238164"/>
    </source>
</evidence>
<comment type="subcellular location">
    <subcellularLocation>
        <location evidence="3">Cytoplasm</location>
    </subcellularLocation>
</comment>
<gene>
    <name evidence="3 6" type="primary">rimP</name>
    <name evidence="6" type="ORF">MPLG2_1959</name>
</gene>
<sequence length="158" mass="17179">MEPATVTSLVAPVVASCGLEVDRVDVLPAGKRRVVRIFLDGDGPEGRGPSLDEIADATRAISKVLDDAPAMGSQPWTLEVSSRGVSRPLTEEKHFRRNVGRLVALTTESERLTGRIVAVADGRLTLDVEGEQRTVPLQQIDKAQVKLELNRSLDDEQE</sequence>
<dbReference type="InterPro" id="IPR036847">
    <property type="entry name" value="RimP_C_sf"/>
</dbReference>
<dbReference type="Gene3D" id="3.30.300.70">
    <property type="entry name" value="RimP-like superfamily, N-terminal"/>
    <property type="match status" value="1"/>
</dbReference>
<name>A0A2N9JHW4_9ACTN</name>
<evidence type="ECO:0000256" key="2">
    <source>
        <dbReference type="ARBA" id="ARBA00022517"/>
    </source>
</evidence>
<dbReference type="NCBIfam" id="NF000930">
    <property type="entry name" value="PRK00092.2-2"/>
    <property type="match status" value="1"/>
</dbReference>
<dbReference type="PANTHER" id="PTHR33867">
    <property type="entry name" value="RIBOSOME MATURATION FACTOR RIMP"/>
    <property type="match status" value="1"/>
</dbReference>
<keyword evidence="7" id="KW-1185">Reference proteome</keyword>
<proteinExistence type="inferred from homology"/>
<keyword evidence="2 3" id="KW-0690">Ribosome biogenesis</keyword>
<evidence type="ECO:0000256" key="3">
    <source>
        <dbReference type="HAMAP-Rule" id="MF_01077"/>
    </source>
</evidence>